<dbReference type="Proteomes" id="UP000266089">
    <property type="component" value="Unassembled WGS sequence"/>
</dbReference>
<dbReference type="EC" id="3.4.11.-" evidence="6"/>
<dbReference type="InterPro" id="IPR029149">
    <property type="entry name" value="Creatin/AminoP/Spt16_N"/>
</dbReference>
<evidence type="ECO:0000256" key="2">
    <source>
        <dbReference type="ARBA" id="ARBA00022801"/>
    </source>
</evidence>
<dbReference type="Gene3D" id="3.40.350.10">
    <property type="entry name" value="Creatinase/prolidase N-terminal domain"/>
    <property type="match status" value="1"/>
</dbReference>
<evidence type="ECO:0000259" key="5">
    <source>
        <dbReference type="Pfam" id="PF01321"/>
    </source>
</evidence>
<feature type="domain" description="Peptidase M24" evidence="4">
    <location>
        <begin position="128"/>
        <end position="331"/>
    </location>
</feature>
<proteinExistence type="inferred from homology"/>
<dbReference type="AlphaFoldDB" id="A0A399E9A4"/>
<dbReference type="PANTHER" id="PTHR46112:SF3">
    <property type="entry name" value="AMINOPEPTIDASE YPDF"/>
    <property type="match status" value="1"/>
</dbReference>
<name>A0A399E9A4_9DEIN</name>
<dbReference type="InterPro" id="IPR000994">
    <property type="entry name" value="Pept_M24"/>
</dbReference>
<evidence type="ECO:0000313" key="6">
    <source>
        <dbReference type="EMBL" id="RIH79390.1"/>
    </source>
</evidence>
<dbReference type="RefSeq" id="WP_043982426.1">
    <property type="nucleotide sequence ID" value="NZ_JBHSXZ010000009.1"/>
</dbReference>
<dbReference type="InterPro" id="IPR001131">
    <property type="entry name" value="Peptidase_M24B_aminopep-P_CS"/>
</dbReference>
<organism evidence="6 7">
    <name type="scientific">Meiothermus taiwanensis</name>
    <dbReference type="NCBI Taxonomy" id="172827"/>
    <lineage>
        <taxon>Bacteria</taxon>
        <taxon>Thermotogati</taxon>
        <taxon>Deinococcota</taxon>
        <taxon>Deinococci</taxon>
        <taxon>Thermales</taxon>
        <taxon>Thermaceae</taxon>
        <taxon>Meiothermus</taxon>
    </lineage>
</organism>
<dbReference type="InterPro" id="IPR000587">
    <property type="entry name" value="Creatinase_N"/>
</dbReference>
<keyword evidence="2 6" id="KW-0378">Hydrolase</keyword>
<dbReference type="SUPFAM" id="SSF53092">
    <property type="entry name" value="Creatinase/prolidase N-terminal domain"/>
    <property type="match status" value="1"/>
</dbReference>
<dbReference type="Pfam" id="PF00557">
    <property type="entry name" value="Peptidase_M24"/>
    <property type="match status" value="1"/>
</dbReference>
<dbReference type="CDD" id="cd01092">
    <property type="entry name" value="APP-like"/>
    <property type="match status" value="1"/>
</dbReference>
<dbReference type="GO" id="GO:0004177">
    <property type="term" value="F:aminopeptidase activity"/>
    <property type="evidence" value="ECO:0007669"/>
    <property type="project" value="UniProtKB-KW"/>
</dbReference>
<dbReference type="PANTHER" id="PTHR46112">
    <property type="entry name" value="AMINOPEPTIDASE"/>
    <property type="match status" value="1"/>
</dbReference>
<dbReference type="GO" id="GO:0046872">
    <property type="term" value="F:metal ion binding"/>
    <property type="evidence" value="ECO:0007669"/>
    <property type="project" value="UniProtKB-KW"/>
</dbReference>
<comment type="caution">
    <text evidence="6">The sequence shown here is derived from an EMBL/GenBank/DDBJ whole genome shotgun (WGS) entry which is preliminary data.</text>
</comment>
<dbReference type="Gene3D" id="3.90.230.10">
    <property type="entry name" value="Creatinase/methionine aminopeptidase superfamily"/>
    <property type="match status" value="1"/>
</dbReference>
<reference evidence="6 7" key="1">
    <citation type="submission" date="2018-08" db="EMBL/GenBank/DDBJ databases">
        <title>Meiothermus cateniformans JCM 15151 genome sequencing project.</title>
        <authorList>
            <person name="Da Costa M.S."/>
            <person name="Albuquerque L."/>
            <person name="Raposo P."/>
            <person name="Froufe H.J.C."/>
            <person name="Barroso C.S."/>
            <person name="Egas C."/>
        </authorList>
    </citation>
    <scope>NUCLEOTIDE SEQUENCE [LARGE SCALE GENOMIC DNA]</scope>
    <source>
        <strain evidence="6 7">JCM 15151</strain>
    </source>
</reference>
<dbReference type="SUPFAM" id="SSF55920">
    <property type="entry name" value="Creatinase/aminopeptidase"/>
    <property type="match status" value="1"/>
</dbReference>
<protein>
    <submittedName>
        <fullName evidence="6">Aminopeptidase YpdF</fullName>
        <ecNumber evidence="6">3.4.11.-</ecNumber>
    </submittedName>
</protein>
<keyword evidence="6" id="KW-0645">Protease</keyword>
<evidence type="ECO:0000256" key="1">
    <source>
        <dbReference type="ARBA" id="ARBA00022723"/>
    </source>
</evidence>
<dbReference type="Pfam" id="PF01321">
    <property type="entry name" value="Creatinase_N"/>
    <property type="match status" value="1"/>
</dbReference>
<sequence>MDFQGLLAELNLDAFFVSNPHNVRYLSGFVEGKDAKVVITKDGPTLITDGRYLVEAAQQRLPYRIVLNRAETNQLLAEFFRGRVGIEAEHLSVATLEGFRQDFPNLEFVPTKGIFERLRRQKSPQEIEQIRRAARLADQGFAHILPYIKPGVREIEVALELEFFLRKNGSEGLAFSTTVASGERSAMPHGGASMRTIQAGELVTLDFGCVVGGYCSDMTRTVAVGQVSKELRSIYQAVLEAQTLALEAVAPGKTGRELDTLARDHLKQLGYAEHFTHSLGHGVGLFIHEAPSLSQASEDVLEVNQVVTIEPGVYIPSLGGCRIEDLVLVTEQGHEVLSRSPKHLMEL</sequence>
<dbReference type="PROSITE" id="PS00491">
    <property type="entry name" value="PROLINE_PEPTIDASE"/>
    <property type="match status" value="1"/>
</dbReference>
<evidence type="ECO:0000313" key="7">
    <source>
        <dbReference type="Proteomes" id="UP000266089"/>
    </source>
</evidence>
<feature type="domain" description="Creatinase N-terminal" evidence="5">
    <location>
        <begin position="4"/>
        <end position="119"/>
    </location>
</feature>
<evidence type="ECO:0000259" key="4">
    <source>
        <dbReference type="Pfam" id="PF00557"/>
    </source>
</evidence>
<dbReference type="OrthoDB" id="9806388at2"/>
<evidence type="ECO:0000256" key="3">
    <source>
        <dbReference type="RuleBase" id="RU000590"/>
    </source>
</evidence>
<keyword evidence="6" id="KW-0031">Aminopeptidase</keyword>
<gene>
    <name evidence="6" type="primary">ypdF</name>
    <name evidence="6" type="ORF">Mcate_00387</name>
</gene>
<accession>A0A399E9A4</accession>
<dbReference type="InterPro" id="IPR036005">
    <property type="entry name" value="Creatinase/aminopeptidase-like"/>
</dbReference>
<comment type="similarity">
    <text evidence="3">Belongs to the peptidase M24B family.</text>
</comment>
<dbReference type="EMBL" id="QWKX01000006">
    <property type="protein sequence ID" value="RIH79390.1"/>
    <property type="molecule type" value="Genomic_DNA"/>
</dbReference>
<dbReference type="InterPro" id="IPR050659">
    <property type="entry name" value="Peptidase_M24B"/>
</dbReference>
<keyword evidence="1 3" id="KW-0479">Metal-binding</keyword>